<evidence type="ECO:0000256" key="1">
    <source>
        <dbReference type="SAM" id="MobiDB-lite"/>
    </source>
</evidence>
<feature type="domain" description="TssC1 C-terminal" evidence="3">
    <location>
        <begin position="443"/>
        <end position="553"/>
    </location>
</feature>
<dbReference type="Pfam" id="PF18945">
    <property type="entry name" value="VipB_2"/>
    <property type="match status" value="1"/>
</dbReference>
<name>A0ABU5HJQ2_9BACT</name>
<dbReference type="InterPro" id="IPR010269">
    <property type="entry name" value="T6SS_TssC-like"/>
</dbReference>
<evidence type="ECO:0000259" key="3">
    <source>
        <dbReference type="Pfam" id="PF18945"/>
    </source>
</evidence>
<dbReference type="PANTHER" id="PTHR35565">
    <property type="entry name" value="CYTOPLASMIC PROTEIN-RELATED"/>
    <property type="match status" value="1"/>
</dbReference>
<accession>A0ABU5HJQ2</accession>
<proteinExistence type="predicted"/>
<dbReference type="PANTHER" id="PTHR35565:SF1">
    <property type="entry name" value="TYPE VI SECRETION SYSTEM CONTRACTILE SHEATH LARGE SUBUNIT"/>
    <property type="match status" value="1"/>
</dbReference>
<keyword evidence="5" id="KW-1185">Reference proteome</keyword>
<dbReference type="RefSeq" id="WP_321551780.1">
    <property type="nucleotide sequence ID" value="NZ_JAXIVS010000027.1"/>
</dbReference>
<dbReference type="InterPro" id="IPR044031">
    <property type="entry name" value="TssC1_N"/>
</dbReference>
<evidence type="ECO:0000313" key="4">
    <source>
        <dbReference type="EMBL" id="MDY7233068.1"/>
    </source>
</evidence>
<protein>
    <submittedName>
        <fullName evidence="4">Type VI secretion system contractile sheath large subunit</fullName>
    </submittedName>
</protein>
<dbReference type="Pfam" id="PF05943">
    <property type="entry name" value="VipB"/>
    <property type="match status" value="2"/>
</dbReference>
<dbReference type="EMBL" id="JAXIVS010000027">
    <property type="protein sequence ID" value="MDY7233068.1"/>
    <property type="molecule type" value="Genomic_DNA"/>
</dbReference>
<reference evidence="4 5" key="1">
    <citation type="submission" date="2023-12" db="EMBL/GenBank/DDBJ databases">
        <title>the genome sequence of Hyalangium sp. s54d21.</title>
        <authorList>
            <person name="Zhang X."/>
        </authorList>
    </citation>
    <scope>NUCLEOTIDE SEQUENCE [LARGE SCALE GENOMIC DNA]</scope>
    <source>
        <strain evidence="5">s54d21</strain>
    </source>
</reference>
<feature type="domain" description="TssC1 N-terminal" evidence="2">
    <location>
        <begin position="88"/>
        <end position="294"/>
    </location>
</feature>
<dbReference type="Proteomes" id="UP001291309">
    <property type="component" value="Unassembled WGS sequence"/>
</dbReference>
<evidence type="ECO:0000313" key="5">
    <source>
        <dbReference type="Proteomes" id="UP001291309"/>
    </source>
</evidence>
<evidence type="ECO:0000259" key="2">
    <source>
        <dbReference type="Pfam" id="PF05943"/>
    </source>
</evidence>
<gene>
    <name evidence="4" type="ORF">SYV04_42165</name>
</gene>
<feature type="region of interest" description="Disordered" evidence="1">
    <location>
        <begin position="313"/>
        <end position="335"/>
    </location>
</feature>
<dbReference type="InterPro" id="IPR044032">
    <property type="entry name" value="TssC1_C"/>
</dbReference>
<sequence>MAGEVKKFIESLKFEPLTEEQLKVSLIKDDFTENTDITKQLEEKKLKDKEADAMRFLSSLAALLQNVEPVAPADPKGKARFDKGRVARAIEKIDDLINLQMNEILHNEKFQQMEAAWRGLEDLVTNTNFKADITIDLLDVEKKELAQDFENNSSNIFSSALFEKVYIQEYDQYGGRPYGVMIGLYEFDSTPADLKWLQLMGKVANAAHCPFVSSANFKFFDGAYKKAQDVEAIKDLDGHLAHPKFSRWNKLRDTEEAAYIGLTFPRYVLRSPWHPEKNPCEVLNFEEDTRADNKSIIKLESFPTEDQKAIRRVEEDKISDPEDPRKDPKKDPRQIDQSKYLWGNAAILFARNMVKAFEIAGWCQAIRGPKGGGLITGLPVDTFPLRGQEEMMPPVEIAIPDYREYEFARNGIMPLVYRKGSGDATFFSTQSLKVTKRFKDPKDSENSQLVANLAYTFSITRLAHYIKCIMRDNIGSTADAVYIQQQIEAWLAGYVTTVANPDDLTVRRFPFKATSVEVISRPGEIGWYDCKVAVLPHIQFEGLNVTLMLESRLG</sequence>
<feature type="domain" description="TssC1 N-terminal" evidence="2">
    <location>
        <begin position="333"/>
        <end position="433"/>
    </location>
</feature>
<comment type="caution">
    <text evidence="4">The sequence shown here is derived from an EMBL/GenBank/DDBJ whole genome shotgun (WGS) entry which is preliminary data.</text>
</comment>
<organism evidence="4 5">
    <name type="scientific">Hyalangium rubrum</name>
    <dbReference type="NCBI Taxonomy" id="3103134"/>
    <lineage>
        <taxon>Bacteria</taxon>
        <taxon>Pseudomonadati</taxon>
        <taxon>Myxococcota</taxon>
        <taxon>Myxococcia</taxon>
        <taxon>Myxococcales</taxon>
        <taxon>Cystobacterineae</taxon>
        <taxon>Archangiaceae</taxon>
        <taxon>Hyalangium</taxon>
    </lineage>
</organism>